<dbReference type="EMBL" id="MU843092">
    <property type="protein sequence ID" value="KAK2021597.1"/>
    <property type="molecule type" value="Genomic_DNA"/>
</dbReference>
<evidence type="ECO:0000313" key="1">
    <source>
        <dbReference type="EMBL" id="KAK2021597.1"/>
    </source>
</evidence>
<protein>
    <submittedName>
        <fullName evidence="1">Uncharacterized protein</fullName>
    </submittedName>
</protein>
<accession>A0AAD9LV48</accession>
<dbReference type="Proteomes" id="UP001232148">
    <property type="component" value="Unassembled WGS sequence"/>
</dbReference>
<gene>
    <name evidence="1" type="ORF">LX32DRAFT_646302</name>
</gene>
<keyword evidence="2" id="KW-1185">Reference proteome</keyword>
<organism evidence="1 2">
    <name type="scientific">Colletotrichum zoysiae</name>
    <dbReference type="NCBI Taxonomy" id="1216348"/>
    <lineage>
        <taxon>Eukaryota</taxon>
        <taxon>Fungi</taxon>
        <taxon>Dikarya</taxon>
        <taxon>Ascomycota</taxon>
        <taxon>Pezizomycotina</taxon>
        <taxon>Sordariomycetes</taxon>
        <taxon>Hypocreomycetidae</taxon>
        <taxon>Glomerellales</taxon>
        <taxon>Glomerellaceae</taxon>
        <taxon>Colletotrichum</taxon>
        <taxon>Colletotrichum graminicola species complex</taxon>
    </lineage>
</organism>
<evidence type="ECO:0000313" key="2">
    <source>
        <dbReference type="Proteomes" id="UP001232148"/>
    </source>
</evidence>
<comment type="caution">
    <text evidence="1">The sequence shown here is derived from an EMBL/GenBank/DDBJ whole genome shotgun (WGS) entry which is preliminary data.</text>
</comment>
<dbReference type="AlphaFoldDB" id="A0AAD9LV48"/>
<proteinExistence type="predicted"/>
<reference evidence="1" key="1">
    <citation type="submission" date="2021-06" db="EMBL/GenBank/DDBJ databases">
        <title>Comparative genomics, transcriptomics and evolutionary studies reveal genomic signatures of adaptation to plant cell wall in hemibiotrophic fungi.</title>
        <authorList>
            <consortium name="DOE Joint Genome Institute"/>
            <person name="Baroncelli R."/>
            <person name="Diaz J.F."/>
            <person name="Benocci T."/>
            <person name="Peng M."/>
            <person name="Battaglia E."/>
            <person name="Haridas S."/>
            <person name="Andreopoulos W."/>
            <person name="Labutti K."/>
            <person name="Pangilinan J."/>
            <person name="Floch G.L."/>
            <person name="Makela M.R."/>
            <person name="Henrissat B."/>
            <person name="Grigoriev I.V."/>
            <person name="Crouch J.A."/>
            <person name="De Vries R.P."/>
            <person name="Sukno S.A."/>
            <person name="Thon M.R."/>
        </authorList>
    </citation>
    <scope>NUCLEOTIDE SEQUENCE</scope>
    <source>
        <strain evidence="1">MAFF235873</strain>
    </source>
</reference>
<name>A0AAD9LV48_9PEZI</name>
<sequence length="141" mass="15611">MPAALTARFLRAGRSHQLQLLSRLRPTNIYLLYLRGIEFDRHRWPPVHGKGYSLRHWNLHLPLRAHTNAAKQSPGPLVQLQSMLALFSCLSACERSNLVLATGAAHCATVYNAVVHCDGIFFRPPMSFAPPFGATPAPVSC</sequence>